<gene>
    <name evidence="4" type="ORF">D1614_07410</name>
</gene>
<dbReference type="InterPro" id="IPR029026">
    <property type="entry name" value="tRNA_m1G_MTases_N"/>
</dbReference>
<dbReference type="PANTHER" id="PTHR46429:SF2">
    <property type="entry name" value="TRNA_RRNA METHYLTRANSFERASE"/>
    <property type="match status" value="1"/>
</dbReference>
<dbReference type="InterPro" id="IPR004441">
    <property type="entry name" value="rRNA_MeTrfase_TrmH"/>
</dbReference>
<dbReference type="PANTHER" id="PTHR46429">
    <property type="entry name" value="23S RRNA (GUANOSINE-2'-O-)-METHYLTRANSFERASE RLMB"/>
    <property type="match status" value="1"/>
</dbReference>
<dbReference type="InterPro" id="IPR001537">
    <property type="entry name" value="SpoU_MeTrfase"/>
</dbReference>
<accession>A0A399T651</accession>
<keyword evidence="5" id="KW-1185">Reference proteome</keyword>
<dbReference type="GO" id="GO:0032259">
    <property type="term" value="P:methylation"/>
    <property type="evidence" value="ECO:0007669"/>
    <property type="project" value="UniProtKB-KW"/>
</dbReference>
<evidence type="ECO:0000256" key="2">
    <source>
        <dbReference type="ARBA" id="ARBA00022679"/>
    </source>
</evidence>
<keyword evidence="1" id="KW-0489">Methyltransferase</keyword>
<dbReference type="Pfam" id="PF00588">
    <property type="entry name" value="SpoU_methylase"/>
    <property type="match status" value="1"/>
</dbReference>
<dbReference type="GO" id="GO:0006396">
    <property type="term" value="P:RNA processing"/>
    <property type="evidence" value="ECO:0007669"/>
    <property type="project" value="InterPro"/>
</dbReference>
<organism evidence="4 5">
    <name type="scientific">Maribellus luteus</name>
    <dbReference type="NCBI Taxonomy" id="2305463"/>
    <lineage>
        <taxon>Bacteria</taxon>
        <taxon>Pseudomonadati</taxon>
        <taxon>Bacteroidota</taxon>
        <taxon>Bacteroidia</taxon>
        <taxon>Marinilabiliales</taxon>
        <taxon>Prolixibacteraceae</taxon>
        <taxon>Maribellus</taxon>
    </lineage>
</organism>
<dbReference type="GO" id="GO:0003723">
    <property type="term" value="F:RNA binding"/>
    <property type="evidence" value="ECO:0007669"/>
    <property type="project" value="InterPro"/>
</dbReference>
<dbReference type="Gene3D" id="3.40.1280.10">
    <property type="match status" value="1"/>
</dbReference>
<dbReference type="GO" id="GO:0005829">
    <property type="term" value="C:cytosol"/>
    <property type="evidence" value="ECO:0007669"/>
    <property type="project" value="TreeGrafter"/>
</dbReference>
<evidence type="ECO:0000259" key="3">
    <source>
        <dbReference type="Pfam" id="PF00588"/>
    </source>
</evidence>
<dbReference type="RefSeq" id="WP_119437250.1">
    <property type="nucleotide sequence ID" value="NZ_QWGR01000003.1"/>
</dbReference>
<proteinExistence type="predicted"/>
<feature type="domain" description="tRNA/rRNA methyltransferase SpoU type" evidence="3">
    <location>
        <begin position="23"/>
        <end position="161"/>
    </location>
</feature>
<evidence type="ECO:0000256" key="1">
    <source>
        <dbReference type="ARBA" id="ARBA00022603"/>
    </source>
</evidence>
<dbReference type="EMBL" id="QWGR01000003">
    <property type="protein sequence ID" value="RIJ49363.1"/>
    <property type="molecule type" value="Genomic_DNA"/>
</dbReference>
<dbReference type="OrthoDB" id="9795352at2"/>
<dbReference type="InterPro" id="IPR029028">
    <property type="entry name" value="Alpha/beta_knot_MTases"/>
</dbReference>
<sequence length="171" mass="19262">MNTNAVDFFKNNPVGSDGSDRKLIIAAWQLKNPDNMGKIIRLAHNVGAERVLFIQGNEQQRESKIRRTAGFSYDQMPWQIISEEEFTTEYLKNYSLTVLETCEGASNIFTQQIPGKTILLGGSESHGIPAHIIEKSECKVFIPMHGGCKSMNISNALSVAAFEWLRQQHYK</sequence>
<protein>
    <recommendedName>
        <fullName evidence="3">tRNA/rRNA methyltransferase SpoU type domain-containing protein</fullName>
    </recommendedName>
</protein>
<dbReference type="SUPFAM" id="SSF75217">
    <property type="entry name" value="alpha/beta knot"/>
    <property type="match status" value="1"/>
</dbReference>
<evidence type="ECO:0000313" key="4">
    <source>
        <dbReference type="EMBL" id="RIJ49363.1"/>
    </source>
</evidence>
<dbReference type="AlphaFoldDB" id="A0A399T651"/>
<comment type="caution">
    <text evidence="4">The sequence shown here is derived from an EMBL/GenBank/DDBJ whole genome shotgun (WGS) entry which is preliminary data.</text>
</comment>
<reference evidence="4 5" key="1">
    <citation type="submission" date="2018-08" db="EMBL/GenBank/DDBJ databases">
        <title>Pallidiluteibacterium maritimus gen. nov., sp. nov., isolated from coastal sediment.</title>
        <authorList>
            <person name="Zhou L.Y."/>
        </authorList>
    </citation>
    <scope>NUCLEOTIDE SEQUENCE [LARGE SCALE GENOMIC DNA]</scope>
    <source>
        <strain evidence="4 5">XSD2</strain>
    </source>
</reference>
<name>A0A399T651_9BACT</name>
<dbReference type="GO" id="GO:0008173">
    <property type="term" value="F:RNA methyltransferase activity"/>
    <property type="evidence" value="ECO:0007669"/>
    <property type="project" value="InterPro"/>
</dbReference>
<keyword evidence="2" id="KW-0808">Transferase</keyword>
<dbReference type="Proteomes" id="UP000265926">
    <property type="component" value="Unassembled WGS sequence"/>
</dbReference>
<evidence type="ECO:0000313" key="5">
    <source>
        <dbReference type="Proteomes" id="UP000265926"/>
    </source>
</evidence>